<organism evidence="3 4">
    <name type="scientific">Cymbomonas tetramitiformis</name>
    <dbReference type="NCBI Taxonomy" id="36881"/>
    <lineage>
        <taxon>Eukaryota</taxon>
        <taxon>Viridiplantae</taxon>
        <taxon>Chlorophyta</taxon>
        <taxon>Pyramimonadophyceae</taxon>
        <taxon>Pyramimonadales</taxon>
        <taxon>Pyramimonadaceae</taxon>
        <taxon>Cymbomonas</taxon>
    </lineage>
</organism>
<accession>A0AAE0BD32</accession>
<dbReference type="EMBL" id="LGRX02035651">
    <property type="protein sequence ID" value="KAK3233690.1"/>
    <property type="molecule type" value="Genomic_DNA"/>
</dbReference>
<evidence type="ECO:0000256" key="1">
    <source>
        <dbReference type="SAM" id="Coils"/>
    </source>
</evidence>
<dbReference type="PANTHER" id="PTHR15276:SF0">
    <property type="entry name" value="COILED-COIL DOMAIN-CONTAINING PROTEIN 6"/>
    <property type="match status" value="1"/>
</dbReference>
<dbReference type="Pfam" id="PF09755">
    <property type="entry name" value="DUF2046"/>
    <property type="match status" value="1"/>
</dbReference>
<dbReference type="InterPro" id="IPR019152">
    <property type="entry name" value="DUF2046"/>
</dbReference>
<keyword evidence="1" id="KW-0175">Coiled coil</keyword>
<evidence type="ECO:0000313" key="3">
    <source>
        <dbReference type="EMBL" id="KAK3233690.1"/>
    </source>
</evidence>
<dbReference type="PANTHER" id="PTHR15276">
    <property type="entry name" value="H4 D10S170 PROTEIN-RELATED"/>
    <property type="match status" value="1"/>
</dbReference>
<evidence type="ECO:0000313" key="4">
    <source>
        <dbReference type="Proteomes" id="UP001190700"/>
    </source>
</evidence>
<protein>
    <submittedName>
        <fullName evidence="3">Uncharacterized protein</fullName>
    </submittedName>
</protein>
<keyword evidence="4" id="KW-1185">Reference proteome</keyword>
<dbReference type="Proteomes" id="UP001190700">
    <property type="component" value="Unassembled WGS sequence"/>
</dbReference>
<feature type="region of interest" description="Disordered" evidence="2">
    <location>
        <begin position="238"/>
        <end position="260"/>
    </location>
</feature>
<sequence length="327" mass="38117">MDQKPMPNNVPELQALLHATREQLDREKKRNHAYIDEIQKMKEQNLAFQNTMELEEEAITNKLMKRLSQLKQEKQTLANQVEEEEEFLTNNLQKRLQQLHTEKVDLEKQLETEQEYIVNKLQKQLDELARERSKLTREKVDLENQLEAEQEYIVNKLQKQVQSLALEKTEMKSERDLLKQQVKELGAAKVRLHSDKCSLENQMEAEEENMVNRLQRQLEDLAWRYMILERRHDHSYARSTTCSESETDMSEDEGSVRGDKGRYSADRAQFYRANSRVLAAPGHRAHATGADVPGKPLRNPPSADMRANATKASPIKLNRIRKTADEG</sequence>
<reference evidence="3 4" key="1">
    <citation type="journal article" date="2015" name="Genome Biol. Evol.">
        <title>Comparative Genomics of a Bacterivorous Green Alga Reveals Evolutionary Causalities and Consequences of Phago-Mixotrophic Mode of Nutrition.</title>
        <authorList>
            <person name="Burns J.A."/>
            <person name="Paasch A."/>
            <person name="Narechania A."/>
            <person name="Kim E."/>
        </authorList>
    </citation>
    <scope>NUCLEOTIDE SEQUENCE [LARGE SCALE GENOMIC DNA]</scope>
    <source>
        <strain evidence="3 4">PLY_AMNH</strain>
    </source>
</reference>
<proteinExistence type="predicted"/>
<name>A0AAE0BD32_9CHLO</name>
<evidence type="ECO:0000256" key="2">
    <source>
        <dbReference type="SAM" id="MobiDB-lite"/>
    </source>
</evidence>
<feature type="coiled-coil region" evidence="1">
    <location>
        <begin position="10"/>
        <end position="231"/>
    </location>
</feature>
<comment type="caution">
    <text evidence="3">The sequence shown here is derived from an EMBL/GenBank/DDBJ whole genome shotgun (WGS) entry which is preliminary data.</text>
</comment>
<dbReference type="AlphaFoldDB" id="A0AAE0BD32"/>
<gene>
    <name evidence="3" type="ORF">CYMTET_56047</name>
</gene>
<feature type="region of interest" description="Disordered" evidence="2">
    <location>
        <begin position="281"/>
        <end position="313"/>
    </location>
</feature>